<evidence type="ECO:0000256" key="1">
    <source>
        <dbReference type="SAM" id="MobiDB-lite"/>
    </source>
</evidence>
<keyword evidence="3" id="KW-1185">Reference proteome</keyword>
<dbReference type="EMBL" id="JH598649">
    <property type="status" value="NOT_ANNOTATED_CDS"/>
    <property type="molecule type" value="Genomic_DNA"/>
</dbReference>
<evidence type="ECO:0000313" key="3">
    <source>
        <dbReference type="Proteomes" id="UP000011713"/>
    </source>
</evidence>
<organism evidence="2 3">
    <name type="scientific">Hyaloperonospora arabidopsidis (strain Emoy2)</name>
    <name type="common">Downy mildew agent</name>
    <name type="synonym">Peronospora arabidopsidis</name>
    <dbReference type="NCBI Taxonomy" id="559515"/>
    <lineage>
        <taxon>Eukaryota</taxon>
        <taxon>Sar</taxon>
        <taxon>Stramenopiles</taxon>
        <taxon>Oomycota</taxon>
        <taxon>Peronosporomycetes</taxon>
        <taxon>Peronosporales</taxon>
        <taxon>Peronosporaceae</taxon>
        <taxon>Hyaloperonospora</taxon>
    </lineage>
</organism>
<feature type="region of interest" description="Disordered" evidence="1">
    <location>
        <begin position="115"/>
        <end position="143"/>
    </location>
</feature>
<dbReference type="AlphaFoldDB" id="M4BRI1"/>
<feature type="compositionally biased region" description="Polar residues" evidence="1">
    <location>
        <begin position="127"/>
        <end position="141"/>
    </location>
</feature>
<feature type="region of interest" description="Disordered" evidence="1">
    <location>
        <begin position="33"/>
        <end position="100"/>
    </location>
</feature>
<dbReference type="Proteomes" id="UP000011713">
    <property type="component" value="Unassembled WGS sequence"/>
</dbReference>
<proteinExistence type="predicted"/>
<feature type="compositionally biased region" description="Low complexity" evidence="1">
    <location>
        <begin position="75"/>
        <end position="88"/>
    </location>
</feature>
<dbReference type="VEuPathDB" id="FungiDB:HpaG809021"/>
<dbReference type="InParanoid" id="M4BRI1"/>
<reference evidence="3" key="1">
    <citation type="journal article" date="2010" name="Science">
        <title>Signatures of adaptation to obligate biotrophy in the Hyaloperonospora arabidopsidis genome.</title>
        <authorList>
            <person name="Baxter L."/>
            <person name="Tripathy S."/>
            <person name="Ishaque N."/>
            <person name="Boot N."/>
            <person name="Cabral A."/>
            <person name="Kemen E."/>
            <person name="Thines M."/>
            <person name="Ah-Fong A."/>
            <person name="Anderson R."/>
            <person name="Badejoko W."/>
            <person name="Bittner-Eddy P."/>
            <person name="Boore J.L."/>
            <person name="Chibucos M.C."/>
            <person name="Coates M."/>
            <person name="Dehal P."/>
            <person name="Delehaunty K."/>
            <person name="Dong S."/>
            <person name="Downton P."/>
            <person name="Dumas B."/>
            <person name="Fabro G."/>
            <person name="Fronick C."/>
            <person name="Fuerstenberg S.I."/>
            <person name="Fulton L."/>
            <person name="Gaulin E."/>
            <person name="Govers F."/>
            <person name="Hughes L."/>
            <person name="Humphray S."/>
            <person name="Jiang R.H."/>
            <person name="Judelson H."/>
            <person name="Kamoun S."/>
            <person name="Kyung K."/>
            <person name="Meijer H."/>
            <person name="Minx P."/>
            <person name="Morris P."/>
            <person name="Nelson J."/>
            <person name="Phuntumart V."/>
            <person name="Qutob D."/>
            <person name="Rehmany A."/>
            <person name="Rougon-Cardoso A."/>
            <person name="Ryden P."/>
            <person name="Torto-Alalibo T."/>
            <person name="Studholme D."/>
            <person name="Wang Y."/>
            <person name="Win J."/>
            <person name="Wood J."/>
            <person name="Clifton S.W."/>
            <person name="Rogers J."/>
            <person name="Van den Ackerveken G."/>
            <person name="Jones J.D."/>
            <person name="McDowell J.M."/>
            <person name="Beynon J."/>
            <person name="Tyler B.M."/>
        </authorList>
    </citation>
    <scope>NUCLEOTIDE SEQUENCE [LARGE SCALE GENOMIC DNA]</scope>
    <source>
        <strain evidence="3">Emoy2</strain>
    </source>
</reference>
<sequence>MVNKFIRMAAKSAGNAAMRLRSAAADEAKDVNAAGDNLPASSSGAGSHGDGPRGLEDYDLELIYSGESDGDTESTKAATTTEPKAATTEPKEATTDPSKFFLRSSMSLAERRDIFGSSDDSDAPSRSLESNQGGGKSQSNYGDFDAVMRHNQDDRAGRGVGTSIDTTQEARDRDILCVAPEKNAWLPPQRVFDRLSDTLICNFSTNALGVHPPMDLLWHRMCLVILLDKAKNFHHQLRARFPTVRRGRIAVPPDEVTRPTSFYIAVVQQSFHEEALTTASINQWMRWRREHIFR</sequence>
<dbReference type="EnsemblProtists" id="HpaT809021">
    <property type="protein sequence ID" value="HpaP809021"/>
    <property type="gene ID" value="HpaG809021"/>
</dbReference>
<reference evidence="2" key="2">
    <citation type="submission" date="2015-06" db="UniProtKB">
        <authorList>
            <consortium name="EnsemblProtists"/>
        </authorList>
    </citation>
    <scope>IDENTIFICATION</scope>
    <source>
        <strain evidence="2">Emoy2</strain>
    </source>
</reference>
<dbReference type="HOGENOM" id="CLU_948171_0_0_1"/>
<protein>
    <submittedName>
        <fullName evidence="2">Uncharacterized protein</fullName>
    </submittedName>
</protein>
<evidence type="ECO:0000313" key="2">
    <source>
        <dbReference type="EnsemblProtists" id="HpaP809021"/>
    </source>
</evidence>
<name>M4BRI1_HYAAE</name>
<accession>M4BRI1</accession>